<protein>
    <submittedName>
        <fullName evidence="1">Uncharacterized protein</fullName>
    </submittedName>
</protein>
<evidence type="ECO:0000313" key="1">
    <source>
        <dbReference type="EnsemblPlants" id="cds.evm.model.04.797"/>
    </source>
</evidence>
<dbReference type="AlphaFoldDB" id="A0A803PIS5"/>
<dbReference type="EnsemblPlants" id="evm.model.04.797">
    <property type="protein sequence ID" value="cds.evm.model.04.797"/>
    <property type="gene ID" value="evm.TU.04.797"/>
</dbReference>
<reference evidence="1" key="1">
    <citation type="submission" date="2018-11" db="EMBL/GenBank/DDBJ databases">
        <authorList>
            <person name="Grassa J C."/>
        </authorList>
    </citation>
    <scope>NUCLEOTIDE SEQUENCE [LARGE SCALE GENOMIC DNA]</scope>
</reference>
<keyword evidence="2" id="KW-1185">Reference proteome</keyword>
<evidence type="ECO:0000313" key="2">
    <source>
        <dbReference type="Proteomes" id="UP000596661"/>
    </source>
</evidence>
<sequence length="117" mass="12927">MTEATKVKNLMEEGRFFGQGLAPVGYICLPLTVGESPTTRTRMAQFIVIDVPLAFNANDRLASLVRPESSNANLPPMPEVPNKAWGRVPKHRSTICSTLLQLGFVQSQERIEACQEL</sequence>
<proteinExistence type="predicted"/>
<dbReference type="Gramene" id="evm.model.04.797">
    <property type="protein sequence ID" value="cds.evm.model.04.797"/>
    <property type="gene ID" value="evm.TU.04.797"/>
</dbReference>
<dbReference type="Proteomes" id="UP000596661">
    <property type="component" value="Chromosome 4"/>
</dbReference>
<name>A0A803PIS5_CANSA</name>
<accession>A0A803PIS5</accession>
<dbReference type="EMBL" id="UZAU01000368">
    <property type="status" value="NOT_ANNOTATED_CDS"/>
    <property type="molecule type" value="Genomic_DNA"/>
</dbReference>
<reference evidence="1" key="2">
    <citation type="submission" date="2021-03" db="UniProtKB">
        <authorList>
            <consortium name="EnsemblPlants"/>
        </authorList>
    </citation>
    <scope>IDENTIFICATION</scope>
</reference>
<organism evidence="1 2">
    <name type="scientific">Cannabis sativa</name>
    <name type="common">Hemp</name>
    <name type="synonym">Marijuana</name>
    <dbReference type="NCBI Taxonomy" id="3483"/>
    <lineage>
        <taxon>Eukaryota</taxon>
        <taxon>Viridiplantae</taxon>
        <taxon>Streptophyta</taxon>
        <taxon>Embryophyta</taxon>
        <taxon>Tracheophyta</taxon>
        <taxon>Spermatophyta</taxon>
        <taxon>Magnoliopsida</taxon>
        <taxon>eudicotyledons</taxon>
        <taxon>Gunneridae</taxon>
        <taxon>Pentapetalae</taxon>
        <taxon>rosids</taxon>
        <taxon>fabids</taxon>
        <taxon>Rosales</taxon>
        <taxon>Cannabaceae</taxon>
        <taxon>Cannabis</taxon>
    </lineage>
</organism>